<dbReference type="EMBL" id="UZAJ01003594">
    <property type="protein sequence ID" value="VDO40513.1"/>
    <property type="molecule type" value="Genomic_DNA"/>
</dbReference>
<dbReference type="WBParaSite" id="OFLC_0000461401-mRNA-1">
    <property type="protein sequence ID" value="OFLC_0000461401-mRNA-1"/>
    <property type="gene ID" value="OFLC_0000461401"/>
</dbReference>
<evidence type="ECO:0000313" key="3">
    <source>
        <dbReference type="WBParaSite" id="OFLC_0000461401-mRNA-1"/>
    </source>
</evidence>
<organism evidence="3">
    <name type="scientific">Onchocerca flexuosa</name>
    <dbReference type="NCBI Taxonomy" id="387005"/>
    <lineage>
        <taxon>Eukaryota</taxon>
        <taxon>Metazoa</taxon>
        <taxon>Ecdysozoa</taxon>
        <taxon>Nematoda</taxon>
        <taxon>Chromadorea</taxon>
        <taxon>Rhabditida</taxon>
        <taxon>Spirurina</taxon>
        <taxon>Spiruromorpha</taxon>
        <taxon>Filarioidea</taxon>
        <taxon>Onchocercidae</taxon>
        <taxon>Onchocerca</taxon>
    </lineage>
</organism>
<dbReference type="AlphaFoldDB" id="A0A183HAV3"/>
<evidence type="ECO:0000313" key="2">
    <source>
        <dbReference type="Proteomes" id="UP000267606"/>
    </source>
</evidence>
<reference evidence="1 2" key="2">
    <citation type="submission" date="2018-11" db="EMBL/GenBank/DDBJ databases">
        <authorList>
            <consortium name="Pathogen Informatics"/>
        </authorList>
    </citation>
    <scope>NUCLEOTIDE SEQUENCE [LARGE SCALE GENOMIC DNA]</scope>
</reference>
<dbReference type="Proteomes" id="UP000267606">
    <property type="component" value="Unassembled WGS sequence"/>
</dbReference>
<gene>
    <name evidence="1" type="ORF">OFLC_LOCUS4616</name>
</gene>
<protein>
    <submittedName>
        <fullName evidence="1 3">Uncharacterized protein</fullName>
    </submittedName>
</protein>
<name>A0A183HAV3_9BILA</name>
<sequence>MLNDDENGNPKWGRIEQQGTQWREFKYGKTCYPLSFKRNWLLGYIDNNDKHSCDASSEGSDDLPTDLNPIIETKTVTPPSVLDVKLFSLKRRRKGRLSTSDRFPSVMKMSNDALERVSFIVDMENSICSQTWSEIPHLNGAIASLGSIRLPSHYLRTTFRSKHQVRRKLRARRLPRSMSDGEHLGMFMD</sequence>
<evidence type="ECO:0000313" key="1">
    <source>
        <dbReference type="EMBL" id="VDO40513.1"/>
    </source>
</evidence>
<keyword evidence="2" id="KW-1185">Reference proteome</keyword>
<proteinExistence type="predicted"/>
<dbReference type="STRING" id="387005.A0A183HAV3"/>
<accession>A0A183HAV3</accession>
<reference evidence="3" key="1">
    <citation type="submission" date="2016-06" db="UniProtKB">
        <authorList>
            <consortium name="WormBaseParasite"/>
        </authorList>
    </citation>
    <scope>IDENTIFICATION</scope>
</reference>